<protein>
    <recommendedName>
        <fullName evidence="7">HTH tetR-type domain-containing protein</fullName>
    </recommendedName>
</protein>
<dbReference type="InterPro" id="IPR009057">
    <property type="entry name" value="Homeodomain-like_sf"/>
</dbReference>
<evidence type="ECO:0000256" key="1">
    <source>
        <dbReference type="ARBA" id="ARBA00022491"/>
    </source>
</evidence>
<proteinExistence type="predicted"/>
<feature type="compositionally biased region" description="Polar residues" evidence="6">
    <location>
        <begin position="22"/>
        <end position="41"/>
    </location>
</feature>
<name>A0A2U1TCD1_9MICO</name>
<dbReference type="AlphaFoldDB" id="A0A2U1TCD1"/>
<dbReference type="InterPro" id="IPR039538">
    <property type="entry name" value="BetI_C"/>
</dbReference>
<dbReference type="SUPFAM" id="SSF46689">
    <property type="entry name" value="Homeodomain-like"/>
    <property type="match status" value="1"/>
</dbReference>
<feature type="region of interest" description="Disordered" evidence="6">
    <location>
        <begin position="1"/>
        <end position="45"/>
    </location>
</feature>
<evidence type="ECO:0000313" key="9">
    <source>
        <dbReference type="Proteomes" id="UP000244962"/>
    </source>
</evidence>
<evidence type="ECO:0000256" key="4">
    <source>
        <dbReference type="ARBA" id="ARBA00023163"/>
    </source>
</evidence>
<keyword evidence="4" id="KW-0804">Transcription</keyword>
<feature type="domain" description="HTH tetR-type" evidence="7">
    <location>
        <begin position="95"/>
        <end position="155"/>
    </location>
</feature>
<dbReference type="PROSITE" id="PS50977">
    <property type="entry name" value="HTH_TETR_2"/>
    <property type="match status" value="1"/>
</dbReference>
<evidence type="ECO:0000256" key="3">
    <source>
        <dbReference type="ARBA" id="ARBA00023125"/>
    </source>
</evidence>
<dbReference type="GO" id="GO:0003677">
    <property type="term" value="F:DNA binding"/>
    <property type="evidence" value="ECO:0007669"/>
    <property type="project" value="UniProtKB-UniRule"/>
</dbReference>
<sequence length="278" mass="29810">MYAAATVTASSQPHGMLARSGPNPSSSVQNLAGSRASQRASGTDMPPMIATMIRAVIELGFIGSLPSQYDCTMKLPHNCTAKARASEMPKIVDHTARRQAIVDVVIRRIEREGLGGVSVRTVARDLRVSPSAVRHYFPTSDEMLASALTAVRLAQADGLPSPENPDSRWSIREAWEQALPLDARRRREAAVWLAAMTAPSSPGIRGVLEEANADLDHLCRVTVEDLGCPAEAVEPESKALRAFTDGLALNALAEPAGFTPEVVLDALDTYLARLKSAF</sequence>
<dbReference type="InterPro" id="IPR036271">
    <property type="entry name" value="Tet_transcr_reg_TetR-rel_C_sf"/>
</dbReference>
<evidence type="ECO:0000313" key="8">
    <source>
        <dbReference type="EMBL" id="PWC06552.1"/>
    </source>
</evidence>
<organism evidence="8 9">
    <name type="scientific">Mycetocola zhujimingii</name>
    <dbReference type="NCBI Taxonomy" id="2079792"/>
    <lineage>
        <taxon>Bacteria</taxon>
        <taxon>Bacillati</taxon>
        <taxon>Actinomycetota</taxon>
        <taxon>Actinomycetes</taxon>
        <taxon>Micrococcales</taxon>
        <taxon>Microbacteriaceae</taxon>
        <taxon>Mycetocola</taxon>
    </lineage>
</organism>
<keyword evidence="3 5" id="KW-0238">DNA-binding</keyword>
<reference evidence="9" key="1">
    <citation type="submission" date="2018-04" db="EMBL/GenBank/DDBJ databases">
        <authorList>
            <person name="Liu S."/>
            <person name="Wang Z."/>
            <person name="Li J."/>
        </authorList>
    </citation>
    <scope>NUCLEOTIDE SEQUENCE [LARGE SCALE GENOMIC DNA]</scope>
    <source>
        <strain evidence="9">622</strain>
    </source>
</reference>
<dbReference type="Gene3D" id="1.10.357.10">
    <property type="entry name" value="Tetracycline Repressor, domain 2"/>
    <property type="match status" value="1"/>
</dbReference>
<gene>
    <name evidence="8" type="ORF">DF223_12515</name>
</gene>
<evidence type="ECO:0000256" key="5">
    <source>
        <dbReference type="PROSITE-ProRule" id="PRU00335"/>
    </source>
</evidence>
<evidence type="ECO:0000256" key="6">
    <source>
        <dbReference type="SAM" id="MobiDB-lite"/>
    </source>
</evidence>
<evidence type="ECO:0000256" key="2">
    <source>
        <dbReference type="ARBA" id="ARBA00023015"/>
    </source>
</evidence>
<keyword evidence="2" id="KW-0805">Transcription regulation</keyword>
<dbReference type="InterPro" id="IPR001647">
    <property type="entry name" value="HTH_TetR"/>
</dbReference>
<evidence type="ECO:0000259" key="7">
    <source>
        <dbReference type="PROSITE" id="PS50977"/>
    </source>
</evidence>
<comment type="caution">
    <text evidence="8">The sequence shown here is derived from an EMBL/GenBank/DDBJ whole genome shotgun (WGS) entry which is preliminary data.</text>
</comment>
<dbReference type="Proteomes" id="UP000244962">
    <property type="component" value="Unassembled WGS sequence"/>
</dbReference>
<feature type="DNA-binding region" description="H-T-H motif" evidence="5">
    <location>
        <begin position="118"/>
        <end position="137"/>
    </location>
</feature>
<accession>A0A2U1TCD1</accession>
<dbReference type="Pfam" id="PF13977">
    <property type="entry name" value="TetR_C_6"/>
    <property type="match status" value="1"/>
</dbReference>
<keyword evidence="1" id="KW-0678">Repressor</keyword>
<keyword evidence="9" id="KW-1185">Reference proteome</keyword>
<dbReference type="EMBL" id="QEFB01000013">
    <property type="protein sequence ID" value="PWC06552.1"/>
    <property type="molecule type" value="Genomic_DNA"/>
</dbReference>
<dbReference type="SUPFAM" id="SSF48498">
    <property type="entry name" value="Tetracyclin repressor-like, C-terminal domain"/>
    <property type="match status" value="1"/>
</dbReference>